<sequence length="176" mass="18775">MKFTLRREGENRHWPNYLFWGRVRASTAGLIVAFCFTWWLYDTYQPPPEPAVPARQVVPPGFVPDPAYTWVPRTNVQSPRTTRTTTTTTPTPTTTEPTTTTESTGTTTTSPGVPPTTTTSTPAAPTTTVIDPDGPGPIPPLTLPVIPGPTPAVTTQTTVDPNAAPATPVPPARSAS</sequence>
<feature type="compositionally biased region" description="Pro residues" evidence="1">
    <location>
        <begin position="134"/>
        <end position="150"/>
    </location>
</feature>
<reference evidence="3 4" key="1">
    <citation type="submission" date="2020-03" db="EMBL/GenBank/DDBJ databases">
        <title>Sequencing the genomes of 1000 actinobacteria strains.</title>
        <authorList>
            <person name="Klenk H.-P."/>
        </authorList>
    </citation>
    <scope>NUCLEOTIDE SEQUENCE [LARGE SCALE GENOMIC DNA]</scope>
    <source>
        <strain evidence="3 4">DSM 44556</strain>
    </source>
</reference>
<feature type="region of interest" description="Disordered" evidence="1">
    <location>
        <begin position="69"/>
        <end position="176"/>
    </location>
</feature>
<keyword evidence="2" id="KW-0812">Transmembrane</keyword>
<organism evidence="3 4">
    <name type="scientific">Mycolicibacterium fluoranthenivorans</name>
    <dbReference type="NCBI Taxonomy" id="258505"/>
    <lineage>
        <taxon>Bacteria</taxon>
        <taxon>Bacillati</taxon>
        <taxon>Actinomycetota</taxon>
        <taxon>Actinomycetes</taxon>
        <taxon>Mycobacteriales</taxon>
        <taxon>Mycobacteriaceae</taxon>
        <taxon>Mycolicibacterium</taxon>
    </lineage>
</organism>
<dbReference type="Proteomes" id="UP000547444">
    <property type="component" value="Unassembled WGS sequence"/>
</dbReference>
<dbReference type="PRINTS" id="PR01217">
    <property type="entry name" value="PRICHEXTENSN"/>
</dbReference>
<dbReference type="AlphaFoldDB" id="A0A7X5ZCH2"/>
<evidence type="ECO:0000313" key="3">
    <source>
        <dbReference type="EMBL" id="NIH94990.1"/>
    </source>
</evidence>
<accession>A0A7X5ZCH2</accession>
<dbReference type="RefSeq" id="WP_263988138.1">
    <property type="nucleotide sequence ID" value="NZ_JAANOW010000001.1"/>
</dbReference>
<evidence type="ECO:0000313" key="4">
    <source>
        <dbReference type="Proteomes" id="UP000547444"/>
    </source>
</evidence>
<feature type="compositionally biased region" description="Low complexity" evidence="1">
    <location>
        <begin position="78"/>
        <end position="133"/>
    </location>
</feature>
<evidence type="ECO:0000256" key="2">
    <source>
        <dbReference type="SAM" id="Phobius"/>
    </source>
</evidence>
<name>A0A7X5ZCH2_9MYCO</name>
<keyword evidence="4" id="KW-1185">Reference proteome</keyword>
<feature type="transmembrane region" description="Helical" evidence="2">
    <location>
        <begin position="21"/>
        <end position="41"/>
    </location>
</feature>
<evidence type="ECO:0000256" key="1">
    <source>
        <dbReference type="SAM" id="MobiDB-lite"/>
    </source>
</evidence>
<gene>
    <name evidence="3" type="ORF">FHU31_001946</name>
</gene>
<comment type="caution">
    <text evidence="3">The sequence shown here is derived from an EMBL/GenBank/DDBJ whole genome shotgun (WGS) entry which is preliminary data.</text>
</comment>
<protein>
    <submittedName>
        <fullName evidence="3">Cytoskeletal protein RodZ</fullName>
    </submittedName>
</protein>
<proteinExistence type="predicted"/>
<feature type="compositionally biased region" description="Pro residues" evidence="1">
    <location>
        <begin position="167"/>
        <end position="176"/>
    </location>
</feature>
<keyword evidence="2" id="KW-1133">Transmembrane helix</keyword>
<dbReference type="EMBL" id="JAANOW010000001">
    <property type="protein sequence ID" value="NIH94990.1"/>
    <property type="molecule type" value="Genomic_DNA"/>
</dbReference>
<keyword evidence="2" id="KW-0472">Membrane</keyword>